<feature type="domain" description="HTH CENPB-type" evidence="2">
    <location>
        <begin position="110"/>
        <end position="185"/>
    </location>
</feature>
<evidence type="ECO:0000259" key="2">
    <source>
        <dbReference type="PROSITE" id="PS51253"/>
    </source>
</evidence>
<name>A0A8K0DG55_IGNLU</name>
<evidence type="ECO:0000256" key="1">
    <source>
        <dbReference type="ARBA" id="ARBA00023125"/>
    </source>
</evidence>
<dbReference type="InterPro" id="IPR006600">
    <property type="entry name" value="HTH_CenpB_DNA-bd_dom"/>
</dbReference>
<proteinExistence type="predicted"/>
<dbReference type="GO" id="GO:0003677">
    <property type="term" value="F:DNA binding"/>
    <property type="evidence" value="ECO:0007669"/>
    <property type="project" value="UniProtKB-KW"/>
</dbReference>
<keyword evidence="1" id="KW-0238">DNA-binding</keyword>
<gene>
    <name evidence="3" type="ORF">ILUMI_03512</name>
</gene>
<organism evidence="3 4">
    <name type="scientific">Ignelater luminosus</name>
    <name type="common">Cucubano</name>
    <name type="synonym">Pyrophorus luminosus</name>
    <dbReference type="NCBI Taxonomy" id="2038154"/>
    <lineage>
        <taxon>Eukaryota</taxon>
        <taxon>Metazoa</taxon>
        <taxon>Ecdysozoa</taxon>
        <taxon>Arthropoda</taxon>
        <taxon>Hexapoda</taxon>
        <taxon>Insecta</taxon>
        <taxon>Pterygota</taxon>
        <taxon>Neoptera</taxon>
        <taxon>Endopterygota</taxon>
        <taxon>Coleoptera</taxon>
        <taxon>Polyphaga</taxon>
        <taxon>Elateriformia</taxon>
        <taxon>Elateroidea</taxon>
        <taxon>Elateridae</taxon>
        <taxon>Agrypninae</taxon>
        <taxon>Pyrophorini</taxon>
        <taxon>Ignelater</taxon>
    </lineage>
</organism>
<reference evidence="3" key="1">
    <citation type="submission" date="2019-08" db="EMBL/GenBank/DDBJ databases">
        <title>The genome of the North American firefly Photinus pyralis.</title>
        <authorList>
            <consortium name="Photinus pyralis genome working group"/>
            <person name="Fallon T.R."/>
            <person name="Sander Lower S.E."/>
            <person name="Weng J.-K."/>
        </authorList>
    </citation>
    <scope>NUCLEOTIDE SEQUENCE</scope>
    <source>
        <strain evidence="3">TRF0915ILg1</strain>
        <tissue evidence="3">Whole body</tissue>
    </source>
</reference>
<dbReference type="OrthoDB" id="6735802at2759"/>
<sequence>MGSNREDVLKDIWRIYLENDSLSSFLIAQQANCSRCTIEKMRGGFSVKDKPRSGRPEGLSDVKLEKKICLVRPSDSVFEILSANKASKEYNIPKGTLINKLHGKSTISARKIGPAPLLSIDEENKLETWIIGKAKIGFPMHPEKVKDAVQKVLEEIPRPYSFKNSRPSDKWLVIFKKKTQYFKKKCRDYIKS</sequence>
<dbReference type="AlphaFoldDB" id="A0A8K0DG55"/>
<evidence type="ECO:0000313" key="3">
    <source>
        <dbReference type="EMBL" id="KAF2902676.1"/>
    </source>
</evidence>
<evidence type="ECO:0000313" key="4">
    <source>
        <dbReference type="Proteomes" id="UP000801492"/>
    </source>
</evidence>
<accession>A0A8K0DG55</accession>
<dbReference type="Proteomes" id="UP000801492">
    <property type="component" value="Unassembled WGS sequence"/>
</dbReference>
<protein>
    <recommendedName>
        <fullName evidence="2">HTH CENPB-type domain-containing protein</fullName>
    </recommendedName>
</protein>
<keyword evidence="4" id="KW-1185">Reference proteome</keyword>
<dbReference type="EMBL" id="VTPC01001222">
    <property type="protein sequence ID" value="KAF2902676.1"/>
    <property type="molecule type" value="Genomic_DNA"/>
</dbReference>
<comment type="caution">
    <text evidence="3">The sequence shown here is derived from an EMBL/GenBank/DDBJ whole genome shotgun (WGS) entry which is preliminary data.</text>
</comment>
<dbReference type="PROSITE" id="PS51253">
    <property type="entry name" value="HTH_CENPB"/>
    <property type="match status" value="1"/>
</dbReference>